<dbReference type="EMBL" id="PFMD01000063">
    <property type="protein sequence ID" value="PIY95941.1"/>
    <property type="molecule type" value="Genomic_DNA"/>
</dbReference>
<dbReference type="AlphaFoldDB" id="A0A2M7RHG4"/>
<keyword evidence="3" id="KW-0540">Nuclease</keyword>
<reference evidence="3 4" key="1">
    <citation type="submission" date="2017-09" db="EMBL/GenBank/DDBJ databases">
        <title>Depth-based differentiation of microbial function through sediment-hosted aquifers and enrichment of novel symbionts in the deep terrestrial subsurface.</title>
        <authorList>
            <person name="Probst A.J."/>
            <person name="Ladd B."/>
            <person name="Jarett J.K."/>
            <person name="Geller-Mcgrath D.E."/>
            <person name="Sieber C.M."/>
            <person name="Emerson J.B."/>
            <person name="Anantharaman K."/>
            <person name="Thomas B.C."/>
            <person name="Malmstrom R."/>
            <person name="Stieglmeier M."/>
            <person name="Klingl A."/>
            <person name="Woyke T."/>
            <person name="Ryan C.M."/>
            <person name="Banfield J.F."/>
        </authorList>
    </citation>
    <scope>NUCLEOTIDE SEQUENCE [LARGE SCALE GENOMIC DNA]</scope>
    <source>
        <strain evidence="3">CG_4_10_14_0_8_um_filter_42_10</strain>
    </source>
</reference>
<dbReference type="InterPro" id="IPR000305">
    <property type="entry name" value="GIY-YIG_endonuc"/>
</dbReference>
<keyword evidence="3" id="KW-0378">Hydrolase</keyword>
<comment type="caution">
    <text evidence="3">The sequence shown here is derived from an EMBL/GenBank/DDBJ whole genome shotgun (WGS) entry which is preliminary data.</text>
</comment>
<evidence type="ECO:0000256" key="1">
    <source>
        <dbReference type="ARBA" id="ARBA00007435"/>
    </source>
</evidence>
<dbReference type="PANTHER" id="PTHR34477:SF1">
    <property type="entry name" value="UPF0213 PROTEIN YHBQ"/>
    <property type="match status" value="1"/>
</dbReference>
<feature type="domain" description="GIY-YIG" evidence="2">
    <location>
        <begin position="1"/>
        <end position="75"/>
    </location>
</feature>
<dbReference type="InterPro" id="IPR035901">
    <property type="entry name" value="GIY-YIG_endonuc_sf"/>
</dbReference>
<dbReference type="Proteomes" id="UP000230779">
    <property type="component" value="Unassembled WGS sequence"/>
</dbReference>
<proteinExistence type="inferred from homology"/>
<dbReference type="PROSITE" id="PS50164">
    <property type="entry name" value="GIY_YIG"/>
    <property type="match status" value="1"/>
</dbReference>
<evidence type="ECO:0000313" key="3">
    <source>
        <dbReference type="EMBL" id="PIY95941.1"/>
    </source>
</evidence>
<evidence type="ECO:0000313" key="4">
    <source>
        <dbReference type="Proteomes" id="UP000230779"/>
    </source>
</evidence>
<organism evidence="3 4">
    <name type="scientific">Candidatus Kerfeldbacteria bacterium CG_4_10_14_0_8_um_filter_42_10</name>
    <dbReference type="NCBI Taxonomy" id="2014248"/>
    <lineage>
        <taxon>Bacteria</taxon>
        <taxon>Candidatus Kerfeldiibacteriota</taxon>
    </lineage>
</organism>
<dbReference type="CDD" id="cd10449">
    <property type="entry name" value="GIY-YIG_SLX1_like"/>
    <property type="match status" value="1"/>
</dbReference>
<sequence>MYFVYVIKSIKYLSRYIGSTDNVDKRVNEHNNGKCRYTKGRMPWTLIYKEEFNNRSEAMKRDKFLKSGQGRKYLDDKLK</sequence>
<dbReference type="Gene3D" id="3.40.1440.10">
    <property type="entry name" value="GIY-YIG endonuclease"/>
    <property type="match status" value="1"/>
</dbReference>
<dbReference type="GO" id="GO:0004519">
    <property type="term" value="F:endonuclease activity"/>
    <property type="evidence" value="ECO:0007669"/>
    <property type="project" value="UniProtKB-KW"/>
</dbReference>
<dbReference type="Pfam" id="PF01541">
    <property type="entry name" value="GIY-YIG"/>
    <property type="match status" value="1"/>
</dbReference>
<name>A0A2M7RHG4_9BACT</name>
<protein>
    <submittedName>
        <fullName evidence="3">Endonuclease</fullName>
    </submittedName>
</protein>
<dbReference type="PANTHER" id="PTHR34477">
    <property type="entry name" value="UPF0213 PROTEIN YHBQ"/>
    <property type="match status" value="1"/>
</dbReference>
<comment type="similarity">
    <text evidence="1">Belongs to the UPF0213 family.</text>
</comment>
<evidence type="ECO:0000259" key="2">
    <source>
        <dbReference type="PROSITE" id="PS50164"/>
    </source>
</evidence>
<dbReference type="SUPFAM" id="SSF82771">
    <property type="entry name" value="GIY-YIG endonuclease"/>
    <property type="match status" value="1"/>
</dbReference>
<accession>A0A2M7RHG4</accession>
<gene>
    <name evidence="3" type="ORF">COY66_05385</name>
</gene>
<dbReference type="InterPro" id="IPR050190">
    <property type="entry name" value="UPF0213_domain"/>
</dbReference>
<keyword evidence="3" id="KW-0255">Endonuclease</keyword>